<proteinExistence type="predicted"/>
<evidence type="ECO:0000256" key="1">
    <source>
        <dbReference type="SAM" id="MobiDB-lite"/>
    </source>
</evidence>
<dbReference type="Proteomes" id="UP001056708">
    <property type="component" value="Chromosome"/>
</dbReference>
<dbReference type="EMBL" id="CP098611">
    <property type="protein sequence ID" value="USR89565.1"/>
    <property type="molecule type" value="Genomic_DNA"/>
</dbReference>
<feature type="compositionally biased region" description="Low complexity" evidence="1">
    <location>
        <begin position="193"/>
        <end position="210"/>
    </location>
</feature>
<reference evidence="3" key="1">
    <citation type="submission" date="2022-06" db="EMBL/GenBank/DDBJ databases">
        <title>Genome sequence of Phormidium yuhuli AB48 isolated from an industrial photobioreactor environment.</title>
        <authorList>
            <person name="Qiu Y."/>
            <person name="Noonan A.J.C."/>
            <person name="Dofher K."/>
            <person name="Koch M."/>
            <person name="Kieft B."/>
            <person name="Lin X."/>
            <person name="Ziels R.M."/>
            <person name="Hallam S.J."/>
        </authorList>
    </citation>
    <scope>NUCLEOTIDE SEQUENCE</scope>
    <source>
        <strain evidence="3">AB48</strain>
    </source>
</reference>
<keyword evidence="2" id="KW-0732">Signal</keyword>
<protein>
    <submittedName>
        <fullName evidence="3">COP23 domain-containing protein</fullName>
    </submittedName>
</protein>
<dbReference type="Pfam" id="PF14218">
    <property type="entry name" value="COP23"/>
    <property type="match status" value="1"/>
</dbReference>
<organism evidence="3 4">
    <name type="scientific">Phormidium yuhuli AB48</name>
    <dbReference type="NCBI Taxonomy" id="2940671"/>
    <lineage>
        <taxon>Bacteria</taxon>
        <taxon>Bacillati</taxon>
        <taxon>Cyanobacteriota</taxon>
        <taxon>Cyanophyceae</taxon>
        <taxon>Oscillatoriophycideae</taxon>
        <taxon>Oscillatoriales</taxon>
        <taxon>Oscillatoriaceae</taxon>
        <taxon>Phormidium</taxon>
        <taxon>Phormidium yuhuli</taxon>
    </lineage>
</organism>
<evidence type="ECO:0000256" key="2">
    <source>
        <dbReference type="SAM" id="SignalP"/>
    </source>
</evidence>
<feature type="compositionally biased region" description="Polar residues" evidence="1">
    <location>
        <begin position="229"/>
        <end position="238"/>
    </location>
</feature>
<feature type="region of interest" description="Disordered" evidence="1">
    <location>
        <begin position="193"/>
        <end position="252"/>
    </location>
</feature>
<dbReference type="RefSeq" id="WP_252660311.1">
    <property type="nucleotide sequence ID" value="NZ_CP098611.1"/>
</dbReference>
<name>A0ABY5AK44_9CYAN</name>
<keyword evidence="4" id="KW-1185">Reference proteome</keyword>
<sequence>MLLNSHLTHSPRWLAVAGALGLTIAMAPGAVAQLPEIPAEDTSSTESTDPVADDVRFSCRNVNGEYTVMYHPDGQGGQGYAWATPTALGGGWTPERRCQEISRRLESYRPDGLLELGTNVENGYDVVCVTTQENSSCRIVLTVPPGQDPRQTRDLVFENIVLADSGTSTDGVTALTGSSGVEIVEGLLGIELPEGLGGRRSSPNRRSTSSDWIDLRPFLAPNDGGTGGQLQNFRGSSPSPSPENPQLDPSRF</sequence>
<dbReference type="InterPro" id="IPR025478">
    <property type="entry name" value="COP23"/>
</dbReference>
<accession>A0ABY5AK44</accession>
<evidence type="ECO:0000313" key="4">
    <source>
        <dbReference type="Proteomes" id="UP001056708"/>
    </source>
</evidence>
<feature type="signal peptide" evidence="2">
    <location>
        <begin position="1"/>
        <end position="32"/>
    </location>
</feature>
<feature type="chain" id="PRO_5047272692" evidence="2">
    <location>
        <begin position="33"/>
        <end position="252"/>
    </location>
</feature>
<evidence type="ECO:0000313" key="3">
    <source>
        <dbReference type="EMBL" id="USR89565.1"/>
    </source>
</evidence>
<gene>
    <name evidence="3" type="ORF">NEA10_11800</name>
</gene>